<dbReference type="EMBL" id="JBBPBF010000006">
    <property type="protein sequence ID" value="KAK7613501.1"/>
    <property type="molecule type" value="Genomic_DNA"/>
</dbReference>
<gene>
    <name evidence="4" type="ORF">JOL62DRAFT_380176</name>
</gene>
<comment type="caution">
    <text evidence="4">The sequence shown here is derived from an EMBL/GenBank/DDBJ whole genome shotgun (WGS) entry which is preliminary data.</text>
</comment>
<keyword evidence="5" id="KW-1185">Reference proteome</keyword>
<evidence type="ECO:0000256" key="2">
    <source>
        <dbReference type="ARBA" id="ARBA00022679"/>
    </source>
</evidence>
<feature type="region of interest" description="Disordered" evidence="3">
    <location>
        <begin position="343"/>
        <end position="414"/>
    </location>
</feature>
<keyword evidence="2" id="KW-0808">Transferase</keyword>
<name>A0ABR1NEA4_9PEZI</name>
<accession>A0ABR1NEA4</accession>
<organism evidence="4 5">
    <name type="scientific">Phyllosticta paracitricarpa</name>
    <dbReference type="NCBI Taxonomy" id="2016321"/>
    <lineage>
        <taxon>Eukaryota</taxon>
        <taxon>Fungi</taxon>
        <taxon>Dikarya</taxon>
        <taxon>Ascomycota</taxon>
        <taxon>Pezizomycotina</taxon>
        <taxon>Dothideomycetes</taxon>
        <taxon>Dothideomycetes incertae sedis</taxon>
        <taxon>Botryosphaeriales</taxon>
        <taxon>Phyllostictaceae</taxon>
        <taxon>Phyllosticta</taxon>
    </lineage>
</organism>
<evidence type="ECO:0000313" key="5">
    <source>
        <dbReference type="Proteomes" id="UP001367316"/>
    </source>
</evidence>
<evidence type="ECO:0000313" key="4">
    <source>
        <dbReference type="EMBL" id="KAK7613501.1"/>
    </source>
</evidence>
<proteinExistence type="predicted"/>
<dbReference type="PANTHER" id="PTHR31306:SF8">
    <property type="entry name" value="GLYCOSYLTRANSFERASE FAMILY 34 PROTEIN"/>
    <property type="match status" value="1"/>
</dbReference>
<evidence type="ECO:0000256" key="1">
    <source>
        <dbReference type="ARBA" id="ARBA00022676"/>
    </source>
</evidence>
<reference evidence="4 5" key="1">
    <citation type="submission" date="2024-04" db="EMBL/GenBank/DDBJ databases">
        <title>Phyllosticta paracitricarpa is synonymous to the EU quarantine fungus P. citricarpa based on phylogenomic analyses.</title>
        <authorList>
            <consortium name="Lawrence Berkeley National Laboratory"/>
            <person name="Van ingen-buijs V.A."/>
            <person name="Van westerhoven A.C."/>
            <person name="Haridas S."/>
            <person name="Skiadas P."/>
            <person name="Martin F."/>
            <person name="Groenewald J.Z."/>
            <person name="Crous P.W."/>
            <person name="Seidl M.F."/>
        </authorList>
    </citation>
    <scope>NUCLEOTIDE SEQUENCE [LARGE SCALE GENOMIC DNA]</scope>
    <source>
        <strain evidence="4 5">CBS 141358</strain>
    </source>
</reference>
<sequence length="524" mass="58332">MLLLYHQTRAILITALFLVFCLLALLRSAILSQTQFSTTTTNVVTHLRGTSFWKTAHSKLQNPLGHREEWRVPLDTERIITASVQYEPDNELYERALKTHERYAERWGYGFEVLRKELLEGWWGKWSWLLGIVARELNKQAEDGVLPAEWIMFVSPSTVVTKPHLPASIFLPPRNHKLQDPNTTNPTHDKYLVDFSSTYFVGTFDTTNPMLPDPSLPALSTTSFFMRINKWTFHFIARMLVTPLNFPTFVDEASAMALTLNEMIKNEGLRCAITEPAAWFAGNFDLAPGSPEAKAKEEENPDAAEIGGIAGPPRLVDWFPETLGGRRWMAMKEVLDEVEAQTDPLASRRRKKTHGKWLRKHGRGAAGLSSYSSSYSSQVTGSGSASAAADDDNNNNNNRDFNDKNANDTSSSLSTEAKTLARLRAGAASPPDPAAMAAAHKAVDAFWARATRARVAVMHAEELLARWRETDQQGRPWYEDVQDRIKGVERAVAWTAGKGSALNESIALMRDAMAGGGKIEDDGA</sequence>
<feature type="compositionally biased region" description="Basic residues" evidence="3">
    <location>
        <begin position="347"/>
        <end position="363"/>
    </location>
</feature>
<dbReference type="InterPro" id="IPR008630">
    <property type="entry name" value="Glyco_trans_34"/>
</dbReference>
<dbReference type="Proteomes" id="UP001367316">
    <property type="component" value="Unassembled WGS sequence"/>
</dbReference>
<protein>
    <recommendedName>
        <fullName evidence="6">Glycosyltransferase family 34 protein</fullName>
    </recommendedName>
</protein>
<evidence type="ECO:0000256" key="3">
    <source>
        <dbReference type="SAM" id="MobiDB-lite"/>
    </source>
</evidence>
<keyword evidence="1" id="KW-0328">Glycosyltransferase</keyword>
<evidence type="ECO:0008006" key="6">
    <source>
        <dbReference type="Google" id="ProtNLM"/>
    </source>
</evidence>
<feature type="compositionally biased region" description="Low complexity" evidence="3">
    <location>
        <begin position="366"/>
        <end position="399"/>
    </location>
</feature>
<dbReference type="PANTHER" id="PTHR31306">
    <property type="entry name" value="ALPHA-1,6-MANNOSYLTRANSFERASE MNN11-RELATED"/>
    <property type="match status" value="1"/>
</dbReference>